<dbReference type="GO" id="GO:0051287">
    <property type="term" value="F:NAD binding"/>
    <property type="evidence" value="ECO:0007669"/>
    <property type="project" value="InterPro"/>
</dbReference>
<dbReference type="Pfam" id="PF22698">
    <property type="entry name" value="Semialdhyde_dhC_1"/>
    <property type="match status" value="1"/>
</dbReference>
<dbReference type="InterPro" id="IPR023013">
    <property type="entry name" value="AGPR_AS"/>
</dbReference>
<evidence type="ECO:0000256" key="6">
    <source>
        <dbReference type="PROSITE-ProRule" id="PRU10010"/>
    </source>
</evidence>
<keyword evidence="3 5" id="KW-0521">NADP</keyword>
<dbReference type="InterPro" id="IPR058924">
    <property type="entry name" value="AGPR_dimerisation_dom"/>
</dbReference>
<dbReference type="GO" id="GO:0070401">
    <property type="term" value="F:NADP+ binding"/>
    <property type="evidence" value="ECO:0007669"/>
    <property type="project" value="InterPro"/>
</dbReference>
<dbReference type="AlphaFoldDB" id="A0A2A9FHH6"/>
<dbReference type="InterPro" id="IPR050085">
    <property type="entry name" value="AGPR"/>
</dbReference>
<evidence type="ECO:0000256" key="2">
    <source>
        <dbReference type="ARBA" id="ARBA00022605"/>
    </source>
</evidence>
<keyword evidence="1 5" id="KW-0055">Arginine biosynthesis</keyword>
<comment type="similarity">
    <text evidence="5">Belongs to the NAGSA dehydrogenase family. Type 1 subfamily.</text>
</comment>
<dbReference type="InterPro" id="IPR036291">
    <property type="entry name" value="NAD(P)-bd_dom_sf"/>
</dbReference>
<dbReference type="Gene3D" id="3.30.360.10">
    <property type="entry name" value="Dihydrodipicolinate Reductase, domain 2"/>
    <property type="match status" value="1"/>
</dbReference>
<reference evidence="8 9" key="1">
    <citation type="submission" date="2017-10" db="EMBL/GenBank/DDBJ databases">
        <title>Sequencing the genomes of 1000 actinobacteria strains.</title>
        <authorList>
            <person name="Klenk H.-P."/>
        </authorList>
    </citation>
    <scope>NUCLEOTIDE SEQUENCE [LARGE SCALE GENOMIC DNA]</scope>
    <source>
        <strain evidence="8 9">DSM 46092</strain>
    </source>
</reference>
<dbReference type="Proteomes" id="UP000243542">
    <property type="component" value="Unassembled WGS sequence"/>
</dbReference>
<dbReference type="HAMAP" id="MF_00150">
    <property type="entry name" value="ArgC_type1"/>
    <property type="match status" value="1"/>
</dbReference>
<comment type="caution">
    <text evidence="8">The sequence shown here is derived from an EMBL/GenBank/DDBJ whole genome shotgun (WGS) entry which is preliminary data.</text>
</comment>
<sequence>MPGRWVCGSVQVVAGPGKDARGGAIEVGKPCLFELARSCIIIRMTVKIAVAGASGYAGGELLRLLLTHPEVEIGALTAASSAGTRLGAHQPHLVPLAGRVLAETTPETLSGHDVVFLALPHGHSAGIAAQLGPEVLVVDLGADHRLADPGDWARWYSGEHAGQWPYGLPELPGAREKLAGTKRIAVPGCFPTGGSLALAPALAAGLVEPAVTVVSVTGTSGAGKSLKPNLLGSEVMGNASAYGVAGAHRHTPEFAQNLSAAAGKRVAVSFTPVLAPMPRGILTTASAPLTAGVDEPAARAVYEKAYDAEPFVQLLPPGTWPATAATVGSNNVQLQLGVDVDAGRLVVVAAIDNLTKGTAGGAVQSMNLALGFPEATGLSTVGVAP</sequence>
<feature type="domain" description="Semialdehyde dehydrogenase NAD-binding" evidence="7">
    <location>
        <begin position="47"/>
        <end position="179"/>
    </location>
</feature>
<dbReference type="PANTHER" id="PTHR32338">
    <property type="entry name" value="N-ACETYL-GAMMA-GLUTAMYL-PHOSPHATE REDUCTASE, CHLOROPLASTIC-RELATED-RELATED"/>
    <property type="match status" value="1"/>
</dbReference>
<dbReference type="CDD" id="cd23934">
    <property type="entry name" value="AGPR_1_C"/>
    <property type="match status" value="1"/>
</dbReference>
<proteinExistence type="inferred from homology"/>
<comment type="function">
    <text evidence="5">Catalyzes the NADPH-dependent reduction of N-acetyl-5-glutamyl phosphate to yield N-acetyl-L-glutamate 5-semialdehyde.</text>
</comment>
<evidence type="ECO:0000256" key="3">
    <source>
        <dbReference type="ARBA" id="ARBA00022857"/>
    </source>
</evidence>
<keyword evidence="2 5" id="KW-0028">Amino-acid biosynthesis</keyword>
<keyword evidence="4 5" id="KW-0560">Oxidoreductase</keyword>
<evidence type="ECO:0000256" key="1">
    <source>
        <dbReference type="ARBA" id="ARBA00022571"/>
    </source>
</evidence>
<accession>A0A2A9FHH6</accession>
<keyword evidence="9" id="KW-1185">Reference proteome</keyword>
<evidence type="ECO:0000313" key="9">
    <source>
        <dbReference type="Proteomes" id="UP000243542"/>
    </source>
</evidence>
<evidence type="ECO:0000256" key="4">
    <source>
        <dbReference type="ARBA" id="ARBA00023002"/>
    </source>
</evidence>
<dbReference type="EMBL" id="PDJK01000002">
    <property type="protein sequence ID" value="PFG50824.1"/>
    <property type="molecule type" value="Genomic_DNA"/>
</dbReference>
<organism evidence="8 9">
    <name type="scientific">Amycolatopsis sulphurea</name>
    <dbReference type="NCBI Taxonomy" id="76022"/>
    <lineage>
        <taxon>Bacteria</taxon>
        <taxon>Bacillati</taxon>
        <taxon>Actinomycetota</taxon>
        <taxon>Actinomycetes</taxon>
        <taxon>Pseudonocardiales</taxon>
        <taxon>Pseudonocardiaceae</taxon>
        <taxon>Amycolatopsis</taxon>
    </lineage>
</organism>
<dbReference type="SUPFAM" id="SSF51735">
    <property type="entry name" value="NAD(P)-binding Rossmann-fold domains"/>
    <property type="match status" value="1"/>
</dbReference>
<protein>
    <recommendedName>
        <fullName evidence="5">N-acetyl-gamma-glutamyl-phosphate reductase</fullName>
        <shortName evidence="5">AGPR</shortName>
        <ecNumber evidence="5">1.2.1.38</ecNumber>
    </recommendedName>
    <alternativeName>
        <fullName evidence="5">N-acetyl-glutamate semialdehyde dehydrogenase</fullName>
        <shortName evidence="5">NAGSA dehydrogenase</shortName>
    </alternativeName>
</protein>
<dbReference type="NCBIfam" id="TIGR01850">
    <property type="entry name" value="argC"/>
    <property type="match status" value="1"/>
</dbReference>
<dbReference type="Gene3D" id="3.40.50.720">
    <property type="entry name" value="NAD(P)-binding Rossmann-like Domain"/>
    <property type="match status" value="1"/>
</dbReference>
<evidence type="ECO:0000259" key="7">
    <source>
        <dbReference type="SMART" id="SM00859"/>
    </source>
</evidence>
<dbReference type="GO" id="GO:0006526">
    <property type="term" value="P:L-arginine biosynthetic process"/>
    <property type="evidence" value="ECO:0007669"/>
    <property type="project" value="UniProtKB-UniRule"/>
</dbReference>
<comment type="pathway">
    <text evidence="5">Amino-acid biosynthesis; L-arginine biosynthesis; N(2)-acetyl-L-ornithine from L-glutamate: step 3/4.</text>
</comment>
<name>A0A2A9FHH6_9PSEU</name>
<dbReference type="Pfam" id="PF01118">
    <property type="entry name" value="Semialdhyde_dh"/>
    <property type="match status" value="1"/>
</dbReference>
<dbReference type="EC" id="1.2.1.38" evidence="5"/>
<dbReference type="SUPFAM" id="SSF55347">
    <property type="entry name" value="Glyceraldehyde-3-phosphate dehydrogenase-like, C-terminal domain"/>
    <property type="match status" value="1"/>
</dbReference>
<dbReference type="SMART" id="SM00859">
    <property type="entry name" value="Semialdhyde_dh"/>
    <property type="match status" value="1"/>
</dbReference>
<evidence type="ECO:0000256" key="5">
    <source>
        <dbReference type="HAMAP-Rule" id="MF_00150"/>
    </source>
</evidence>
<dbReference type="CDD" id="cd24148">
    <property type="entry name" value="AGPR_1_actinobacAGPR_like"/>
    <property type="match status" value="1"/>
</dbReference>
<feature type="active site" evidence="5 6">
    <location>
        <position position="189"/>
    </location>
</feature>
<dbReference type="UniPathway" id="UPA00068">
    <property type="reaction ID" value="UER00108"/>
</dbReference>
<comment type="catalytic activity">
    <reaction evidence="5">
        <text>N-acetyl-L-glutamate 5-semialdehyde + phosphate + NADP(+) = N-acetyl-L-glutamyl 5-phosphate + NADPH + H(+)</text>
        <dbReference type="Rhea" id="RHEA:21588"/>
        <dbReference type="ChEBI" id="CHEBI:15378"/>
        <dbReference type="ChEBI" id="CHEBI:29123"/>
        <dbReference type="ChEBI" id="CHEBI:43474"/>
        <dbReference type="ChEBI" id="CHEBI:57783"/>
        <dbReference type="ChEBI" id="CHEBI:57936"/>
        <dbReference type="ChEBI" id="CHEBI:58349"/>
        <dbReference type="EC" id="1.2.1.38"/>
    </reaction>
</comment>
<dbReference type="GO" id="GO:0003942">
    <property type="term" value="F:N-acetyl-gamma-glutamyl-phosphate reductase activity"/>
    <property type="evidence" value="ECO:0007669"/>
    <property type="project" value="UniProtKB-UniRule"/>
</dbReference>
<evidence type="ECO:0000313" key="8">
    <source>
        <dbReference type="EMBL" id="PFG50824.1"/>
    </source>
</evidence>
<dbReference type="GO" id="GO:0005737">
    <property type="term" value="C:cytoplasm"/>
    <property type="evidence" value="ECO:0007669"/>
    <property type="project" value="UniProtKB-SubCell"/>
</dbReference>
<gene>
    <name evidence="5" type="primary">argC</name>
    <name evidence="8" type="ORF">ATK36_6078</name>
</gene>
<dbReference type="PANTHER" id="PTHR32338:SF10">
    <property type="entry name" value="N-ACETYL-GAMMA-GLUTAMYL-PHOSPHATE REDUCTASE, CHLOROPLASTIC-RELATED"/>
    <property type="match status" value="1"/>
</dbReference>
<keyword evidence="5" id="KW-0963">Cytoplasm</keyword>
<dbReference type="InterPro" id="IPR000534">
    <property type="entry name" value="Semialdehyde_DH_NAD-bd"/>
</dbReference>
<dbReference type="InterPro" id="IPR000706">
    <property type="entry name" value="AGPR_type-1"/>
</dbReference>
<dbReference type="PROSITE" id="PS01224">
    <property type="entry name" value="ARGC"/>
    <property type="match status" value="1"/>
</dbReference>
<comment type="subcellular location">
    <subcellularLocation>
        <location evidence="5">Cytoplasm</location>
    </subcellularLocation>
</comment>